<sequence>MPVWYRHPACKPTRPNGQANPHGGFASKRRESGKIAYSKAASHRSGRTFIALCQFVFRRRNA</sequence>
<gene>
    <name evidence="2" type="ORF">BSIN_3905</name>
</gene>
<dbReference type="AlphaFoldDB" id="A0A238H6Q0"/>
<dbReference type="Proteomes" id="UP000198460">
    <property type="component" value="Unassembled WGS sequence"/>
</dbReference>
<reference evidence="2 3" key="1">
    <citation type="submission" date="2017-04" db="EMBL/GenBank/DDBJ databases">
        <authorList>
            <person name="Afonso C.L."/>
            <person name="Miller P.J."/>
            <person name="Scott M.A."/>
            <person name="Spackman E."/>
            <person name="Goraichik I."/>
            <person name="Dimitrov K.M."/>
            <person name="Suarez D.L."/>
            <person name="Swayne D.E."/>
        </authorList>
    </citation>
    <scope>NUCLEOTIDE SEQUENCE [LARGE SCALE GENOMIC DNA]</scope>
    <source>
        <strain evidence="2">LMG 28154</strain>
    </source>
</reference>
<dbReference type="EMBL" id="FXAN01000063">
    <property type="protein sequence ID" value="SMG00924.1"/>
    <property type="molecule type" value="Genomic_DNA"/>
</dbReference>
<protein>
    <submittedName>
        <fullName evidence="2">Uncharacterized protein</fullName>
    </submittedName>
</protein>
<feature type="region of interest" description="Disordered" evidence="1">
    <location>
        <begin position="1"/>
        <end position="39"/>
    </location>
</feature>
<evidence type="ECO:0000256" key="1">
    <source>
        <dbReference type="SAM" id="MobiDB-lite"/>
    </source>
</evidence>
<evidence type="ECO:0000313" key="3">
    <source>
        <dbReference type="Proteomes" id="UP000198460"/>
    </source>
</evidence>
<proteinExistence type="predicted"/>
<name>A0A238H6Q0_9BURK</name>
<evidence type="ECO:0000313" key="2">
    <source>
        <dbReference type="EMBL" id="SMG00924.1"/>
    </source>
</evidence>
<organism evidence="2 3">
    <name type="scientific">Burkholderia singularis</name>
    <dbReference type="NCBI Taxonomy" id="1503053"/>
    <lineage>
        <taxon>Bacteria</taxon>
        <taxon>Pseudomonadati</taxon>
        <taxon>Pseudomonadota</taxon>
        <taxon>Betaproteobacteria</taxon>
        <taxon>Burkholderiales</taxon>
        <taxon>Burkholderiaceae</taxon>
        <taxon>Burkholderia</taxon>
        <taxon>pseudomallei group</taxon>
    </lineage>
</organism>
<accession>A0A238H6Q0</accession>